<dbReference type="Gene3D" id="3.40.50.2000">
    <property type="entry name" value="Glycogen Phosphorylase B"/>
    <property type="match status" value="1"/>
</dbReference>
<sequence>MSRALHLVTRLRPGGQGGTLWPTLLTLADGGLAQEVLPMAADAAALRSARLMCPDSVQVPVPPPMRAIAAALRQRLQAAADPAGEPLVALHLHGTPALLLARHVLHACPQPGLPLFVHGVAPALAARLLPGRGERSVLLVRPGRVDALHRASPAEPPSGAEAEVDEVFFEAVRAEAPQPLVACAATGEAAADETVARALAELAVMMSGIDPVRQPGFGWIGPAPASVQPLLKAAQVRLIEADGAAARAAALASAWVYLAPDAAGLGAARLAEAMAAGLPVVATSAPAYRERVIEALSGELGGRRADLLQALARLVESDALRRDMGLAARIRARHRHGLNRFRGALLMAHGLSPQPVLRHPAGQGAPAAAPA</sequence>
<gene>
    <name evidence="2" type="ORF">HNQ01_000177</name>
</gene>
<evidence type="ECO:0000259" key="1">
    <source>
        <dbReference type="Pfam" id="PF00534"/>
    </source>
</evidence>
<evidence type="ECO:0000313" key="2">
    <source>
        <dbReference type="EMBL" id="NRT54470.1"/>
    </source>
</evidence>
<name>A0ABX2FZ51_9BURK</name>
<dbReference type="RefSeq" id="WP_173803429.1">
    <property type="nucleotide sequence ID" value="NZ_JABSNM010000001.1"/>
</dbReference>
<reference evidence="2 3" key="1">
    <citation type="submission" date="2020-05" db="EMBL/GenBank/DDBJ databases">
        <title>Genomic Encyclopedia of Type Strains, Phase IV (KMG-V): Genome sequencing to study the core and pangenomes of soil and plant-associated prokaryotes.</title>
        <authorList>
            <person name="Whitman W."/>
        </authorList>
    </citation>
    <scope>NUCLEOTIDE SEQUENCE [LARGE SCALE GENOMIC DNA]</scope>
    <source>
        <strain evidence="2 3">C29</strain>
    </source>
</reference>
<accession>A0ABX2FZ51</accession>
<dbReference type="Proteomes" id="UP001516061">
    <property type="component" value="Unassembled WGS sequence"/>
</dbReference>
<evidence type="ECO:0000313" key="3">
    <source>
        <dbReference type="Proteomes" id="UP001516061"/>
    </source>
</evidence>
<dbReference type="SUPFAM" id="SSF53756">
    <property type="entry name" value="UDP-Glycosyltransferase/glycogen phosphorylase"/>
    <property type="match status" value="1"/>
</dbReference>
<proteinExistence type="predicted"/>
<feature type="domain" description="Glycosyl transferase family 1" evidence="1">
    <location>
        <begin position="245"/>
        <end position="329"/>
    </location>
</feature>
<keyword evidence="3" id="KW-1185">Reference proteome</keyword>
<protein>
    <recommendedName>
        <fullName evidence="1">Glycosyl transferase family 1 domain-containing protein</fullName>
    </recommendedName>
</protein>
<comment type="caution">
    <text evidence="2">The sequence shown here is derived from an EMBL/GenBank/DDBJ whole genome shotgun (WGS) entry which is preliminary data.</text>
</comment>
<dbReference type="EMBL" id="JABSNM010000001">
    <property type="protein sequence ID" value="NRT54470.1"/>
    <property type="molecule type" value="Genomic_DNA"/>
</dbReference>
<organism evidence="2 3">
    <name type="scientific">Sphaerotilus uruguayifluvii</name>
    <dbReference type="NCBI Taxonomy" id="2735897"/>
    <lineage>
        <taxon>Bacteria</taxon>
        <taxon>Pseudomonadati</taxon>
        <taxon>Pseudomonadota</taxon>
        <taxon>Betaproteobacteria</taxon>
        <taxon>Burkholderiales</taxon>
        <taxon>Sphaerotilaceae</taxon>
        <taxon>Sphaerotilus</taxon>
    </lineage>
</organism>
<dbReference type="Pfam" id="PF00534">
    <property type="entry name" value="Glycos_transf_1"/>
    <property type="match status" value="1"/>
</dbReference>
<dbReference type="InterPro" id="IPR001296">
    <property type="entry name" value="Glyco_trans_1"/>
</dbReference>